<protein>
    <submittedName>
        <fullName evidence="2">Uncharacterized protein</fullName>
    </submittedName>
</protein>
<evidence type="ECO:0000313" key="2">
    <source>
        <dbReference type="EMBL" id="JAH62045.1"/>
    </source>
</evidence>
<dbReference type="AlphaFoldDB" id="A0A0E9UA43"/>
<keyword evidence="1" id="KW-0472">Membrane</keyword>
<name>A0A0E9UA43_ANGAN</name>
<evidence type="ECO:0000256" key="1">
    <source>
        <dbReference type="SAM" id="Phobius"/>
    </source>
</evidence>
<reference evidence="2" key="1">
    <citation type="submission" date="2014-11" db="EMBL/GenBank/DDBJ databases">
        <authorList>
            <person name="Amaro Gonzalez C."/>
        </authorList>
    </citation>
    <scope>NUCLEOTIDE SEQUENCE</scope>
</reference>
<accession>A0A0E9UA43</accession>
<sequence length="32" mass="3275">MIAAVLLGNSIVSLSNLAVLFSFAGLIRGTLL</sequence>
<organism evidence="2">
    <name type="scientific">Anguilla anguilla</name>
    <name type="common">European freshwater eel</name>
    <name type="synonym">Muraena anguilla</name>
    <dbReference type="NCBI Taxonomy" id="7936"/>
    <lineage>
        <taxon>Eukaryota</taxon>
        <taxon>Metazoa</taxon>
        <taxon>Chordata</taxon>
        <taxon>Craniata</taxon>
        <taxon>Vertebrata</taxon>
        <taxon>Euteleostomi</taxon>
        <taxon>Actinopterygii</taxon>
        <taxon>Neopterygii</taxon>
        <taxon>Teleostei</taxon>
        <taxon>Anguilliformes</taxon>
        <taxon>Anguillidae</taxon>
        <taxon>Anguilla</taxon>
    </lineage>
</organism>
<reference evidence="2" key="2">
    <citation type="journal article" date="2015" name="Fish Shellfish Immunol.">
        <title>Early steps in the European eel (Anguilla anguilla)-Vibrio vulnificus interaction in the gills: Role of the RtxA13 toxin.</title>
        <authorList>
            <person name="Callol A."/>
            <person name="Pajuelo D."/>
            <person name="Ebbesson L."/>
            <person name="Teles M."/>
            <person name="MacKenzie S."/>
            <person name="Amaro C."/>
        </authorList>
    </citation>
    <scope>NUCLEOTIDE SEQUENCE</scope>
</reference>
<feature type="transmembrane region" description="Helical" evidence="1">
    <location>
        <begin position="6"/>
        <end position="27"/>
    </location>
</feature>
<keyword evidence="1" id="KW-0812">Transmembrane</keyword>
<keyword evidence="1" id="KW-1133">Transmembrane helix</keyword>
<dbReference type="EMBL" id="GBXM01046532">
    <property type="protein sequence ID" value="JAH62045.1"/>
    <property type="molecule type" value="Transcribed_RNA"/>
</dbReference>
<proteinExistence type="predicted"/>